<evidence type="ECO:0000313" key="3">
    <source>
        <dbReference type="Proteomes" id="UP000003240"/>
    </source>
</evidence>
<dbReference type="InterPro" id="IPR058240">
    <property type="entry name" value="rSAM_sf"/>
</dbReference>
<dbReference type="OrthoDB" id="9774724at2"/>
<dbReference type="InterPro" id="IPR007549">
    <property type="entry name" value="DUF512"/>
</dbReference>
<dbReference type="InterPro" id="IPR041489">
    <property type="entry name" value="PDZ_6"/>
</dbReference>
<dbReference type="Pfam" id="PF19238">
    <property type="entry name" value="Radical_SAM_2"/>
    <property type="match status" value="1"/>
</dbReference>
<dbReference type="InterPro" id="IPR013785">
    <property type="entry name" value="Aldolase_TIM"/>
</dbReference>
<evidence type="ECO:0000313" key="2">
    <source>
        <dbReference type="EMBL" id="EGO64912.1"/>
    </source>
</evidence>
<gene>
    <name evidence="2" type="ORF">ALO_05513</name>
</gene>
<dbReference type="Gene3D" id="2.30.42.10">
    <property type="match status" value="1"/>
</dbReference>
<dbReference type="RefSeq" id="WP_004093616.1">
    <property type="nucleotide sequence ID" value="NZ_AFGF01000041.1"/>
</dbReference>
<dbReference type="Proteomes" id="UP000003240">
    <property type="component" value="Unassembled WGS sequence"/>
</dbReference>
<protein>
    <submittedName>
        <fullName evidence="2">NifB/MoaA family Fe-S oxidoreductase</fullName>
    </submittedName>
</protein>
<accession>F7NGB9</accession>
<proteinExistence type="predicted"/>
<dbReference type="PROSITE" id="PS50106">
    <property type="entry name" value="PDZ"/>
    <property type="match status" value="1"/>
</dbReference>
<sequence length="438" mass="49275">MLYEKGTIAAVKPNGIADRLGIKPGDRLVTVNGRTVKDLIDLSFALAEERLELVIEKGRGIQKRLRLHKKYDADLGLEFESAVFDQVKRCANRCLFCFVDQMPAGMRDSLYVKDDDYRLSFLYGNFVTLTNLSEADLLRIKQLHLSPLYVSVHCTKGDLRAEMMGNPRAANIMDQIRELIDSGIELHIQVVLCPDFNDGSVLTKTFEDLYRLNRSIRSVAIVPVGLTRHRQSCPPLSSFTPDSAREVIRQVAPWQQKCRQQLGHSFIYLADEFYRMADTPLPVREEYDGFPQLENGVGLIRTFLDEWYQCAAEISLPAYDQPFYLDIVSGMSFAPILQSILNGLGEKNLHIRVIPVLNRYFGSQITVSGLLTGNDIIDAVREMPGPRNGIIFPGTALRKGESVFLDNMKVEQISDALGVVARGAYGGQDLRRVLAGWR</sequence>
<dbReference type="SUPFAM" id="SSF102114">
    <property type="entry name" value="Radical SAM enzymes"/>
    <property type="match status" value="1"/>
</dbReference>
<dbReference type="InterPro" id="IPR001478">
    <property type="entry name" value="PDZ"/>
</dbReference>
<dbReference type="SUPFAM" id="SSF50156">
    <property type="entry name" value="PDZ domain-like"/>
    <property type="match status" value="1"/>
</dbReference>
<reference evidence="2 3" key="1">
    <citation type="journal article" date="2011" name="EMBO J.">
        <title>Structural diversity of bacterial flagellar motors.</title>
        <authorList>
            <person name="Chen S."/>
            <person name="Beeby M."/>
            <person name="Murphy G.E."/>
            <person name="Leadbetter J.R."/>
            <person name="Hendrixson D.R."/>
            <person name="Briegel A."/>
            <person name="Li Z."/>
            <person name="Shi J."/>
            <person name="Tocheva E.I."/>
            <person name="Muller A."/>
            <person name="Dobro M.J."/>
            <person name="Jensen G.J."/>
        </authorList>
    </citation>
    <scope>NUCLEOTIDE SEQUENCE [LARGE SCALE GENOMIC DNA]</scope>
    <source>
        <strain evidence="2 3">DSM 6540</strain>
    </source>
</reference>
<evidence type="ECO:0000259" key="1">
    <source>
        <dbReference type="PROSITE" id="PS50106"/>
    </source>
</evidence>
<dbReference type="Pfam" id="PF04459">
    <property type="entry name" value="DUF512"/>
    <property type="match status" value="1"/>
</dbReference>
<comment type="caution">
    <text evidence="2">The sequence shown here is derived from an EMBL/GenBank/DDBJ whole genome shotgun (WGS) entry which is preliminary data.</text>
</comment>
<dbReference type="eggNOG" id="COG1625">
    <property type="taxonomic scope" value="Bacteria"/>
</dbReference>
<dbReference type="Pfam" id="PF17820">
    <property type="entry name" value="PDZ_6"/>
    <property type="match status" value="1"/>
</dbReference>
<organism evidence="2 3">
    <name type="scientific">Acetonema longum DSM 6540</name>
    <dbReference type="NCBI Taxonomy" id="1009370"/>
    <lineage>
        <taxon>Bacteria</taxon>
        <taxon>Bacillati</taxon>
        <taxon>Bacillota</taxon>
        <taxon>Negativicutes</taxon>
        <taxon>Acetonemataceae</taxon>
        <taxon>Acetonema</taxon>
    </lineage>
</organism>
<dbReference type="AlphaFoldDB" id="F7NGB9"/>
<feature type="domain" description="PDZ" evidence="1">
    <location>
        <begin position="8"/>
        <end position="39"/>
    </location>
</feature>
<dbReference type="Gene3D" id="3.20.20.70">
    <property type="entry name" value="Aldolase class I"/>
    <property type="match status" value="1"/>
</dbReference>
<dbReference type="STRING" id="1009370.ALO_05513"/>
<dbReference type="EMBL" id="AFGF01000041">
    <property type="protein sequence ID" value="EGO64912.1"/>
    <property type="molecule type" value="Genomic_DNA"/>
</dbReference>
<dbReference type="InterPro" id="IPR036034">
    <property type="entry name" value="PDZ_sf"/>
</dbReference>
<name>F7NGB9_9FIRM</name>
<dbReference type="InterPro" id="IPR045375">
    <property type="entry name" value="Put_radical_SAM-like_N"/>
</dbReference>
<keyword evidence="3" id="KW-1185">Reference proteome</keyword>